<dbReference type="PANTHER" id="PTHR33365">
    <property type="entry name" value="YALI0B05434P"/>
    <property type="match status" value="1"/>
</dbReference>
<accession>A0A8H4PZL5</accession>
<proteinExistence type="inferred from homology"/>
<evidence type="ECO:0000313" key="3">
    <source>
        <dbReference type="EMBL" id="KAF4513346.1"/>
    </source>
</evidence>
<protein>
    <recommendedName>
        <fullName evidence="5">Tat pathway signal sequence</fullName>
    </recommendedName>
</protein>
<dbReference type="Pfam" id="PF11807">
    <property type="entry name" value="UstYa"/>
    <property type="match status" value="1"/>
</dbReference>
<sequence length="302" mass="34741">MFSHNVSPLEDGFDGRLLAQNKRVKRWHRTRYCLQNHAASLNLLLFCVSLVILAACLWLQLGGLVSRNWCLMKTSSPSPVLSSTLVPIINKYMDITLLLSENPSIYRQEPSEEVDAAWRQLGDTRLFPLTREEVLSIGKNPEDIVRFPQSFGLGEAYAGRLEVFHQVHCLDALRREAYFGHYYSKAYPNGWNDTSEMHRIHLSHCVEYLLGSILCQASTDIYTHVWTDGVPHPFPDFHNNRKCRDYDTIKRWHDRNAVDVAEFVDLTAPTGAKVHRTSREFKQVHGFFDVHEDNGNHGSEIF</sequence>
<dbReference type="EMBL" id="JAAVMX010000001">
    <property type="protein sequence ID" value="KAF4513346.1"/>
    <property type="molecule type" value="Genomic_DNA"/>
</dbReference>
<dbReference type="GO" id="GO:0043386">
    <property type="term" value="P:mycotoxin biosynthetic process"/>
    <property type="evidence" value="ECO:0007669"/>
    <property type="project" value="InterPro"/>
</dbReference>
<dbReference type="PANTHER" id="PTHR33365:SF14">
    <property type="entry name" value="TAT PATHWAY SIGNAL SEQUENCE"/>
    <property type="match status" value="1"/>
</dbReference>
<name>A0A8H4PZL5_9HYPO</name>
<organism evidence="3 4">
    <name type="scientific">Ophiocordyceps sinensis</name>
    <dbReference type="NCBI Taxonomy" id="72228"/>
    <lineage>
        <taxon>Eukaryota</taxon>
        <taxon>Fungi</taxon>
        <taxon>Dikarya</taxon>
        <taxon>Ascomycota</taxon>
        <taxon>Pezizomycotina</taxon>
        <taxon>Sordariomycetes</taxon>
        <taxon>Hypocreomycetidae</taxon>
        <taxon>Hypocreales</taxon>
        <taxon>Ophiocordycipitaceae</taxon>
        <taxon>Ophiocordyceps</taxon>
    </lineage>
</organism>
<dbReference type="AlphaFoldDB" id="A0A8H4PZL5"/>
<comment type="similarity">
    <text evidence="1">Belongs to the ustYa family.</text>
</comment>
<dbReference type="OrthoDB" id="3687641at2759"/>
<keyword evidence="2" id="KW-0472">Membrane</keyword>
<keyword evidence="4" id="KW-1185">Reference proteome</keyword>
<reference evidence="3 4" key="1">
    <citation type="journal article" date="2020" name="Genome Biol. Evol.">
        <title>A new high-quality draft genome assembly of the Chinese cordyceps Ophiocordyceps sinensis.</title>
        <authorList>
            <person name="Shu R."/>
            <person name="Zhang J."/>
            <person name="Meng Q."/>
            <person name="Zhang H."/>
            <person name="Zhou G."/>
            <person name="Li M."/>
            <person name="Wu P."/>
            <person name="Zhao Y."/>
            <person name="Chen C."/>
            <person name="Qin Q."/>
        </authorList>
    </citation>
    <scope>NUCLEOTIDE SEQUENCE [LARGE SCALE GENOMIC DNA]</scope>
    <source>
        <strain evidence="3 4">IOZ07</strain>
    </source>
</reference>
<evidence type="ECO:0008006" key="5">
    <source>
        <dbReference type="Google" id="ProtNLM"/>
    </source>
</evidence>
<evidence type="ECO:0000313" key="4">
    <source>
        <dbReference type="Proteomes" id="UP000557566"/>
    </source>
</evidence>
<comment type="caution">
    <text evidence="3">The sequence shown here is derived from an EMBL/GenBank/DDBJ whole genome shotgun (WGS) entry which is preliminary data.</text>
</comment>
<gene>
    <name evidence="3" type="ORF">G6O67_000624</name>
</gene>
<feature type="transmembrane region" description="Helical" evidence="2">
    <location>
        <begin position="43"/>
        <end position="65"/>
    </location>
</feature>
<evidence type="ECO:0000256" key="1">
    <source>
        <dbReference type="ARBA" id="ARBA00035112"/>
    </source>
</evidence>
<dbReference type="InterPro" id="IPR021765">
    <property type="entry name" value="UstYa-like"/>
</dbReference>
<keyword evidence="2" id="KW-1133">Transmembrane helix</keyword>
<dbReference type="Proteomes" id="UP000557566">
    <property type="component" value="Unassembled WGS sequence"/>
</dbReference>
<evidence type="ECO:0000256" key="2">
    <source>
        <dbReference type="SAM" id="Phobius"/>
    </source>
</evidence>
<keyword evidence="2" id="KW-0812">Transmembrane</keyword>